<protein>
    <recommendedName>
        <fullName evidence="6">Apple domain-containing protein</fullName>
    </recommendedName>
</protein>
<organism evidence="4 5">
    <name type="scientific">Mesorhabditis spiculigera</name>
    <dbReference type="NCBI Taxonomy" id="96644"/>
    <lineage>
        <taxon>Eukaryota</taxon>
        <taxon>Metazoa</taxon>
        <taxon>Ecdysozoa</taxon>
        <taxon>Nematoda</taxon>
        <taxon>Chromadorea</taxon>
        <taxon>Rhabditida</taxon>
        <taxon>Rhabditina</taxon>
        <taxon>Rhabditomorpha</taxon>
        <taxon>Rhabditoidea</taxon>
        <taxon>Rhabditidae</taxon>
        <taxon>Mesorhabditinae</taxon>
        <taxon>Mesorhabditis</taxon>
    </lineage>
</organism>
<dbReference type="Pfam" id="PF00090">
    <property type="entry name" value="TSP_1"/>
    <property type="match status" value="1"/>
</dbReference>
<evidence type="ECO:0000256" key="1">
    <source>
        <dbReference type="ARBA" id="ARBA00022737"/>
    </source>
</evidence>
<feature type="signal peptide" evidence="3">
    <location>
        <begin position="1"/>
        <end position="17"/>
    </location>
</feature>
<sequence>MLVVLGLAFLTLSAYRAVLVMPIGPYANTLQNDEIDNCTLDCLNSTDFCVGFYIETDTCELVTNRSDDRMNFYLYDRSDRSTLACPDGSVQGQVANDGNWNEWGAFSTCSASCGMNGIYQRTRTCPTEPQRRGYGCVGNALDIEACPDELCYFPAIPCHENYRKWLDKLKTKDYTCQLIPGAVDPRLEQ</sequence>
<evidence type="ECO:0000313" key="4">
    <source>
        <dbReference type="EMBL" id="CAJ0576269.1"/>
    </source>
</evidence>
<evidence type="ECO:0000256" key="2">
    <source>
        <dbReference type="ARBA" id="ARBA00023157"/>
    </source>
</evidence>
<dbReference type="InterPro" id="IPR000884">
    <property type="entry name" value="TSP1_rpt"/>
</dbReference>
<name>A0AA36G586_9BILA</name>
<dbReference type="Proteomes" id="UP001177023">
    <property type="component" value="Unassembled WGS sequence"/>
</dbReference>
<evidence type="ECO:0000256" key="3">
    <source>
        <dbReference type="SAM" id="SignalP"/>
    </source>
</evidence>
<dbReference type="InterPro" id="IPR036383">
    <property type="entry name" value="TSP1_rpt_sf"/>
</dbReference>
<dbReference type="EMBL" id="CATQJA010002643">
    <property type="protein sequence ID" value="CAJ0576269.1"/>
    <property type="molecule type" value="Genomic_DNA"/>
</dbReference>
<keyword evidence="2" id="KW-1015">Disulfide bond</keyword>
<accession>A0AA36G586</accession>
<dbReference type="AlphaFoldDB" id="A0AA36G586"/>
<comment type="caution">
    <text evidence="4">The sequence shown here is derived from an EMBL/GenBank/DDBJ whole genome shotgun (WGS) entry which is preliminary data.</text>
</comment>
<evidence type="ECO:0000313" key="5">
    <source>
        <dbReference type="Proteomes" id="UP001177023"/>
    </source>
</evidence>
<dbReference type="SUPFAM" id="SSF82895">
    <property type="entry name" value="TSP-1 type 1 repeat"/>
    <property type="match status" value="1"/>
</dbReference>
<evidence type="ECO:0008006" key="6">
    <source>
        <dbReference type="Google" id="ProtNLM"/>
    </source>
</evidence>
<gene>
    <name evidence="4" type="ORF">MSPICULIGERA_LOCUS14565</name>
</gene>
<proteinExistence type="predicted"/>
<dbReference type="Gene3D" id="2.20.100.10">
    <property type="entry name" value="Thrombospondin type-1 (TSP1) repeat"/>
    <property type="match status" value="1"/>
</dbReference>
<keyword evidence="5" id="KW-1185">Reference proteome</keyword>
<dbReference type="PANTHER" id="PTHR22906">
    <property type="entry name" value="PROPERDIN"/>
    <property type="match status" value="1"/>
</dbReference>
<keyword evidence="3" id="KW-0732">Signal</keyword>
<dbReference type="PROSITE" id="PS50092">
    <property type="entry name" value="TSP1"/>
    <property type="match status" value="1"/>
</dbReference>
<dbReference type="InterPro" id="IPR052065">
    <property type="entry name" value="Compl_asym_regulator"/>
</dbReference>
<feature type="non-terminal residue" evidence="4">
    <location>
        <position position="189"/>
    </location>
</feature>
<keyword evidence="1" id="KW-0677">Repeat</keyword>
<feature type="chain" id="PRO_5041240266" description="Apple domain-containing protein" evidence="3">
    <location>
        <begin position="18"/>
        <end position="189"/>
    </location>
</feature>
<dbReference type="SMART" id="SM00209">
    <property type="entry name" value="TSP1"/>
    <property type="match status" value="1"/>
</dbReference>
<reference evidence="4" key="1">
    <citation type="submission" date="2023-06" db="EMBL/GenBank/DDBJ databases">
        <authorList>
            <person name="Delattre M."/>
        </authorList>
    </citation>
    <scope>NUCLEOTIDE SEQUENCE</scope>
    <source>
        <strain evidence="4">AF72</strain>
    </source>
</reference>